<dbReference type="STRING" id="35608.A0A2U1KEF4"/>
<dbReference type="AlphaFoldDB" id="A0A2U1KEF4"/>
<keyword evidence="2" id="KW-1185">Reference proteome</keyword>
<organism evidence="1 2">
    <name type="scientific">Artemisia annua</name>
    <name type="common">Sweet wormwood</name>
    <dbReference type="NCBI Taxonomy" id="35608"/>
    <lineage>
        <taxon>Eukaryota</taxon>
        <taxon>Viridiplantae</taxon>
        <taxon>Streptophyta</taxon>
        <taxon>Embryophyta</taxon>
        <taxon>Tracheophyta</taxon>
        <taxon>Spermatophyta</taxon>
        <taxon>Magnoliopsida</taxon>
        <taxon>eudicotyledons</taxon>
        <taxon>Gunneridae</taxon>
        <taxon>Pentapetalae</taxon>
        <taxon>asterids</taxon>
        <taxon>campanulids</taxon>
        <taxon>Asterales</taxon>
        <taxon>Asteraceae</taxon>
        <taxon>Asteroideae</taxon>
        <taxon>Anthemideae</taxon>
        <taxon>Artemisiinae</taxon>
        <taxon>Artemisia</taxon>
    </lineage>
</organism>
<evidence type="ECO:0000313" key="2">
    <source>
        <dbReference type="Proteomes" id="UP000245207"/>
    </source>
</evidence>
<dbReference type="OrthoDB" id="1695557at2759"/>
<name>A0A2U1KEF4_ARTAN</name>
<reference evidence="1 2" key="1">
    <citation type="journal article" date="2018" name="Mol. Plant">
        <title>The genome of Artemisia annua provides insight into the evolution of Asteraceae family and artemisinin biosynthesis.</title>
        <authorList>
            <person name="Shen Q."/>
            <person name="Zhang L."/>
            <person name="Liao Z."/>
            <person name="Wang S."/>
            <person name="Yan T."/>
            <person name="Shi P."/>
            <person name="Liu M."/>
            <person name="Fu X."/>
            <person name="Pan Q."/>
            <person name="Wang Y."/>
            <person name="Lv Z."/>
            <person name="Lu X."/>
            <person name="Zhang F."/>
            <person name="Jiang W."/>
            <person name="Ma Y."/>
            <person name="Chen M."/>
            <person name="Hao X."/>
            <person name="Li L."/>
            <person name="Tang Y."/>
            <person name="Lv G."/>
            <person name="Zhou Y."/>
            <person name="Sun X."/>
            <person name="Brodelius P.E."/>
            <person name="Rose J.K.C."/>
            <person name="Tang K."/>
        </authorList>
    </citation>
    <scope>NUCLEOTIDE SEQUENCE [LARGE SCALE GENOMIC DNA]</scope>
    <source>
        <strain evidence="2">cv. Huhao1</strain>
        <tissue evidence="1">Leaf</tissue>
    </source>
</reference>
<dbReference type="PROSITE" id="PS51257">
    <property type="entry name" value="PROKAR_LIPOPROTEIN"/>
    <property type="match status" value="1"/>
</dbReference>
<sequence>MKNLKPTVSELKRGRDAIASYSLGCSCGRDSSKHYKFRILVVYLTKLFGLDMVLPMNIGAEGVEATIKHTWQLSIDRVFAVWGGASTFNQLMRYAHKEVTYSSHAPSNPHDSHRVMLNIFDVRTGRVMGDFKGSADKFAFGGIGGFTGASWPGFRWGGGK</sequence>
<dbReference type="Proteomes" id="UP000245207">
    <property type="component" value="Unassembled WGS sequence"/>
</dbReference>
<dbReference type="EMBL" id="PKPP01020567">
    <property type="protein sequence ID" value="PWA35154.1"/>
    <property type="molecule type" value="Genomic_DNA"/>
</dbReference>
<gene>
    <name evidence="1" type="ORF">CTI12_AA611720</name>
</gene>
<evidence type="ECO:0000313" key="1">
    <source>
        <dbReference type="EMBL" id="PWA35154.1"/>
    </source>
</evidence>
<protein>
    <submittedName>
        <fullName evidence="1">Uncharacterized protein</fullName>
    </submittedName>
</protein>
<comment type="caution">
    <text evidence="1">The sequence shown here is derived from an EMBL/GenBank/DDBJ whole genome shotgun (WGS) entry which is preliminary data.</text>
</comment>
<accession>A0A2U1KEF4</accession>
<proteinExistence type="predicted"/>